<comment type="caution">
    <text evidence="1">The sequence shown here is derived from an EMBL/GenBank/DDBJ whole genome shotgun (WGS) entry which is preliminary data.</text>
</comment>
<name>A0A261ETS4_9BIFI</name>
<accession>A0A261ETS4</accession>
<sequence length="70" mass="7795">MVSPAGCSNAVMPVDERMSTWGSRFIRLRGPSIRTYGSIVKYTDRSVYLFEYMLVNSDEGAIITGVLEEA</sequence>
<proteinExistence type="predicted"/>
<organism evidence="1 2">
    <name type="scientific">Bombiscardovia coagulans</name>
    <dbReference type="NCBI Taxonomy" id="686666"/>
    <lineage>
        <taxon>Bacteria</taxon>
        <taxon>Bacillati</taxon>
        <taxon>Actinomycetota</taxon>
        <taxon>Actinomycetes</taxon>
        <taxon>Bifidobacteriales</taxon>
        <taxon>Bifidobacteriaceae</taxon>
        <taxon>Bombiscardovia</taxon>
    </lineage>
</organism>
<evidence type="ECO:0000313" key="1">
    <source>
        <dbReference type="EMBL" id="OZG50260.1"/>
    </source>
</evidence>
<reference evidence="1 2" key="1">
    <citation type="journal article" date="2017" name="BMC Genomics">
        <title>Comparative genomic and phylogenomic analyses of the Bifidobacteriaceae family.</title>
        <authorList>
            <person name="Lugli G.A."/>
            <person name="Milani C."/>
            <person name="Turroni F."/>
            <person name="Duranti S."/>
            <person name="Mancabelli L."/>
            <person name="Mangifesta M."/>
            <person name="Ferrario C."/>
            <person name="Modesto M."/>
            <person name="Mattarelli P."/>
            <person name="Jiri K."/>
            <person name="van Sinderen D."/>
            <person name="Ventura M."/>
        </authorList>
    </citation>
    <scope>NUCLEOTIDE SEQUENCE [LARGE SCALE GENOMIC DNA]</scope>
    <source>
        <strain evidence="1 2">DSM 22924</strain>
    </source>
</reference>
<dbReference type="AlphaFoldDB" id="A0A261ETS4"/>
<dbReference type="EMBL" id="MWWS01000004">
    <property type="protein sequence ID" value="OZG50260.1"/>
    <property type="molecule type" value="Genomic_DNA"/>
</dbReference>
<evidence type="ECO:0000313" key="2">
    <source>
        <dbReference type="Proteomes" id="UP000216004"/>
    </source>
</evidence>
<gene>
    <name evidence="1" type="ORF">BOCO_0777</name>
</gene>
<protein>
    <submittedName>
        <fullName evidence="1">Uncharacterized protein</fullName>
    </submittedName>
</protein>
<keyword evidence="2" id="KW-1185">Reference proteome</keyword>
<dbReference type="Proteomes" id="UP000216004">
    <property type="component" value="Unassembled WGS sequence"/>
</dbReference>